<dbReference type="KEGG" id="rba:RB12314"/>
<protein>
    <submittedName>
        <fullName evidence="1">Uncharacterized protein</fullName>
    </submittedName>
</protein>
<evidence type="ECO:0000313" key="1">
    <source>
        <dbReference type="EMBL" id="CAD77511.1"/>
    </source>
</evidence>
<dbReference type="HOGENOM" id="CLU_2773164_0_0_0"/>
<evidence type="ECO:0000313" key="2">
    <source>
        <dbReference type="Proteomes" id="UP000001025"/>
    </source>
</evidence>
<dbReference type="STRING" id="243090.RB12314"/>
<name>Q7UIV1_RHOBA</name>
<sequence>MPKLCRFGHPWPFDLGYSGNNHRSRHSIFFARLDDTPLVSSMVEDVGHSNANRIRTTNMIRGGSTEWPK</sequence>
<dbReference type="EnsemblBacteria" id="CAD77511">
    <property type="protein sequence ID" value="CAD77511"/>
    <property type="gene ID" value="RB12314"/>
</dbReference>
<gene>
    <name evidence="1" type="ordered locus">RB12314</name>
</gene>
<dbReference type="EMBL" id="BX294154">
    <property type="protein sequence ID" value="CAD77511.1"/>
    <property type="molecule type" value="Genomic_DNA"/>
</dbReference>
<organism evidence="1 2">
    <name type="scientific">Rhodopirellula baltica (strain DSM 10527 / NCIMB 13988 / SH1)</name>
    <dbReference type="NCBI Taxonomy" id="243090"/>
    <lineage>
        <taxon>Bacteria</taxon>
        <taxon>Pseudomonadati</taxon>
        <taxon>Planctomycetota</taxon>
        <taxon>Planctomycetia</taxon>
        <taxon>Pirellulales</taxon>
        <taxon>Pirellulaceae</taxon>
        <taxon>Rhodopirellula</taxon>
    </lineage>
</organism>
<proteinExistence type="predicted"/>
<dbReference type="AlphaFoldDB" id="Q7UIV1"/>
<keyword evidence="2" id="KW-1185">Reference proteome</keyword>
<dbReference type="InParanoid" id="Q7UIV1"/>
<reference evidence="1 2" key="1">
    <citation type="journal article" date="2003" name="Proc. Natl. Acad. Sci. U.S.A.">
        <title>Complete genome sequence of the marine planctomycete Pirellula sp. strain 1.</title>
        <authorList>
            <person name="Gloeckner F.O."/>
            <person name="Kube M."/>
            <person name="Bauer M."/>
            <person name="Teeling H."/>
            <person name="Lombardot T."/>
            <person name="Ludwig W."/>
            <person name="Gade D."/>
            <person name="Beck A."/>
            <person name="Borzym K."/>
            <person name="Heitmann K."/>
            <person name="Rabus R."/>
            <person name="Schlesner H."/>
            <person name="Amann R."/>
            <person name="Reinhardt R."/>
        </authorList>
    </citation>
    <scope>NUCLEOTIDE SEQUENCE [LARGE SCALE GENOMIC DNA]</scope>
    <source>
        <strain evidence="2">DSM 10527 / NCIMB 13988 / SH1</strain>
    </source>
</reference>
<accession>Q7UIV1</accession>
<dbReference type="Proteomes" id="UP000001025">
    <property type="component" value="Chromosome"/>
</dbReference>